<dbReference type="InterPro" id="IPR036388">
    <property type="entry name" value="WH-like_DNA-bd_sf"/>
</dbReference>
<dbReference type="Proteomes" id="UP000671908">
    <property type="component" value="Chromosome"/>
</dbReference>
<keyword evidence="3" id="KW-0804">Transcription</keyword>
<reference evidence="5 6" key="1">
    <citation type="journal article" date="2021" name="Microbiol. Resour. Announc.">
        <title>Complete Genome Sequences of Three Human Oral Treponema parvum Isolates.</title>
        <authorList>
            <person name="Zeng H."/>
            <person name="Watt R.M."/>
        </authorList>
    </citation>
    <scope>NUCLEOTIDE SEQUENCE [LARGE SCALE GENOMIC DNA]</scope>
    <source>
        <strain evidence="5 6">ATCC 700770</strain>
    </source>
</reference>
<sequence>MYFFLMEYDISSTISLVSHIHSAAADFLRVRLNQHGLPNLSSSHGFILFLLSKEEKLTMSQVAKRINRDKSTATALVQKLKNSGLVETLANKDDGRSKFIMLTAKGREYNKITAKLSTELIEKFYKDFTQDERRQVYILLSRISSHFESNLL</sequence>
<dbReference type="SMART" id="SM00347">
    <property type="entry name" value="HTH_MARR"/>
    <property type="match status" value="1"/>
</dbReference>
<dbReference type="KEGG" id="tpav:HRQ91_09430"/>
<evidence type="ECO:0000259" key="4">
    <source>
        <dbReference type="PROSITE" id="PS50995"/>
    </source>
</evidence>
<dbReference type="InterPro" id="IPR036390">
    <property type="entry name" value="WH_DNA-bd_sf"/>
</dbReference>
<dbReference type="EMBL" id="CP054142">
    <property type="protein sequence ID" value="QTQ15186.1"/>
    <property type="molecule type" value="Genomic_DNA"/>
</dbReference>
<dbReference type="PRINTS" id="PR00598">
    <property type="entry name" value="HTHMARR"/>
</dbReference>
<proteinExistence type="predicted"/>
<name>A0A975F655_9SPIR</name>
<dbReference type="Gene3D" id="1.10.10.10">
    <property type="entry name" value="Winged helix-like DNA-binding domain superfamily/Winged helix DNA-binding domain"/>
    <property type="match status" value="1"/>
</dbReference>
<evidence type="ECO:0000256" key="1">
    <source>
        <dbReference type="ARBA" id="ARBA00023015"/>
    </source>
</evidence>
<dbReference type="PROSITE" id="PS50995">
    <property type="entry name" value="HTH_MARR_2"/>
    <property type="match status" value="1"/>
</dbReference>
<dbReference type="AlphaFoldDB" id="A0A975F655"/>
<accession>A0A975F655</accession>
<evidence type="ECO:0000256" key="2">
    <source>
        <dbReference type="ARBA" id="ARBA00023125"/>
    </source>
</evidence>
<evidence type="ECO:0000256" key="3">
    <source>
        <dbReference type="ARBA" id="ARBA00023163"/>
    </source>
</evidence>
<dbReference type="PANTHER" id="PTHR42756:SF1">
    <property type="entry name" value="TRANSCRIPTIONAL REPRESSOR OF EMRAB OPERON"/>
    <property type="match status" value="1"/>
</dbReference>
<evidence type="ECO:0000313" key="6">
    <source>
        <dbReference type="Proteomes" id="UP000671908"/>
    </source>
</evidence>
<dbReference type="SUPFAM" id="SSF46785">
    <property type="entry name" value="Winged helix' DNA-binding domain"/>
    <property type="match status" value="1"/>
</dbReference>
<evidence type="ECO:0000313" key="5">
    <source>
        <dbReference type="EMBL" id="QTQ15186.1"/>
    </source>
</evidence>
<dbReference type="PANTHER" id="PTHR42756">
    <property type="entry name" value="TRANSCRIPTIONAL REGULATOR, MARR"/>
    <property type="match status" value="1"/>
</dbReference>
<dbReference type="Pfam" id="PF12802">
    <property type="entry name" value="MarR_2"/>
    <property type="match status" value="1"/>
</dbReference>
<keyword evidence="6" id="KW-1185">Reference proteome</keyword>
<gene>
    <name evidence="5" type="ORF">HRQ91_09430</name>
</gene>
<organism evidence="5 6">
    <name type="scientific">Treponema parvum</name>
    <dbReference type="NCBI Taxonomy" id="138851"/>
    <lineage>
        <taxon>Bacteria</taxon>
        <taxon>Pseudomonadati</taxon>
        <taxon>Spirochaetota</taxon>
        <taxon>Spirochaetia</taxon>
        <taxon>Spirochaetales</taxon>
        <taxon>Treponemataceae</taxon>
        <taxon>Treponema</taxon>
    </lineage>
</organism>
<dbReference type="GO" id="GO:0003677">
    <property type="term" value="F:DNA binding"/>
    <property type="evidence" value="ECO:0007669"/>
    <property type="project" value="UniProtKB-KW"/>
</dbReference>
<dbReference type="InterPro" id="IPR000835">
    <property type="entry name" value="HTH_MarR-typ"/>
</dbReference>
<keyword evidence="2" id="KW-0238">DNA-binding</keyword>
<protein>
    <submittedName>
        <fullName evidence="5">MarR family transcriptional regulator</fullName>
    </submittedName>
</protein>
<dbReference type="GO" id="GO:0003700">
    <property type="term" value="F:DNA-binding transcription factor activity"/>
    <property type="evidence" value="ECO:0007669"/>
    <property type="project" value="InterPro"/>
</dbReference>
<feature type="domain" description="HTH marR-type" evidence="4">
    <location>
        <begin position="7"/>
        <end position="145"/>
    </location>
</feature>
<keyword evidence="1" id="KW-0805">Transcription regulation</keyword>